<protein>
    <submittedName>
        <fullName evidence="1">Uncharacterized protein</fullName>
    </submittedName>
</protein>
<dbReference type="AlphaFoldDB" id="A5AHJ3"/>
<sequence>MVIDDSDGEGADVAGTTGGASGVVGGAEDVALGMGTVGGAVEAGGMISIGISVCYACGGSGGGGISGAPRGGLDGTPSSEGGMVKACGASDVESRAGEALGLGLRVDRDATWAPLVLAMAEMERNCLACVPLGACWVRGVLHLQTQDLWAFNGGDALEFGLRKWKMNLRNVTRVLGSAFVGCEKFRKLNSGLANLSFEDFTSWPPFSQVEILLCFSGFFSFFGSLRLSSNSFEVPPNFDHPKSLS</sequence>
<organism evidence="1">
    <name type="scientific">Vitis vinifera</name>
    <name type="common">Grape</name>
    <dbReference type="NCBI Taxonomy" id="29760"/>
    <lineage>
        <taxon>Eukaryota</taxon>
        <taxon>Viridiplantae</taxon>
        <taxon>Streptophyta</taxon>
        <taxon>Embryophyta</taxon>
        <taxon>Tracheophyta</taxon>
        <taxon>Spermatophyta</taxon>
        <taxon>Magnoliopsida</taxon>
        <taxon>eudicotyledons</taxon>
        <taxon>Gunneridae</taxon>
        <taxon>Pentapetalae</taxon>
        <taxon>rosids</taxon>
        <taxon>Vitales</taxon>
        <taxon>Vitaceae</taxon>
        <taxon>Viteae</taxon>
        <taxon>Vitis</taxon>
    </lineage>
</organism>
<name>A5AHJ3_VITVI</name>
<dbReference type="EMBL" id="AM426937">
    <property type="protein sequence ID" value="CAN75683.1"/>
    <property type="molecule type" value="Genomic_DNA"/>
</dbReference>
<accession>A5AHJ3</accession>
<evidence type="ECO:0000313" key="1">
    <source>
        <dbReference type="EMBL" id="CAN75683.1"/>
    </source>
</evidence>
<gene>
    <name evidence="1" type="ORF">VITISV_035849</name>
</gene>
<reference evidence="1" key="1">
    <citation type="journal article" date="2007" name="PLoS ONE">
        <title>The first genome sequence of an elite grapevine cultivar (Pinot noir Vitis vinifera L.): coping with a highly heterozygous genome.</title>
        <authorList>
            <person name="Velasco R."/>
            <person name="Zharkikh A."/>
            <person name="Troggio M."/>
            <person name="Cartwright D.A."/>
            <person name="Cestaro A."/>
            <person name="Pruss D."/>
            <person name="Pindo M."/>
            <person name="FitzGerald L.M."/>
            <person name="Vezzulli S."/>
            <person name="Reid J."/>
            <person name="Malacarne G."/>
            <person name="Iliev D."/>
            <person name="Coppola G."/>
            <person name="Wardell B."/>
            <person name="Micheletti D."/>
            <person name="Macalma T."/>
            <person name="Facci M."/>
            <person name="Mitchell J.T."/>
            <person name="Perazzolli M."/>
            <person name="Eldredge G."/>
            <person name="Gatto P."/>
            <person name="Oyzerski R."/>
            <person name="Moretto M."/>
            <person name="Gutin N."/>
            <person name="Stefanini M."/>
            <person name="Chen Y."/>
            <person name="Segala C."/>
            <person name="Davenport C."/>
            <person name="Dematte L."/>
            <person name="Mraz A."/>
            <person name="Battilana J."/>
            <person name="Stormo K."/>
            <person name="Costa F."/>
            <person name="Tao Q."/>
            <person name="Si-Ammour A."/>
            <person name="Harkins T."/>
            <person name="Lackey A."/>
            <person name="Perbost C."/>
            <person name="Taillon B."/>
            <person name="Stella A."/>
            <person name="Solovyev V."/>
            <person name="Fawcett J.A."/>
            <person name="Sterck L."/>
            <person name="Vandepoele K."/>
            <person name="Grando S.M."/>
            <person name="Toppo S."/>
            <person name="Moser C."/>
            <person name="Lanchbury J."/>
            <person name="Bogden R."/>
            <person name="Skolnick M."/>
            <person name="Sgaramella V."/>
            <person name="Bhatnagar S.K."/>
            <person name="Fontana P."/>
            <person name="Gutin A."/>
            <person name="Van de Peer Y."/>
            <person name="Salamini F."/>
            <person name="Viola R."/>
        </authorList>
    </citation>
    <scope>NUCLEOTIDE SEQUENCE</scope>
</reference>
<proteinExistence type="predicted"/>